<dbReference type="PANTHER" id="PTHR10574:SF435">
    <property type="entry name" value="LAMININ SUBUNIT GAMMA-1"/>
    <property type="match status" value="1"/>
</dbReference>
<evidence type="ECO:0000256" key="3">
    <source>
        <dbReference type="ARBA" id="ARBA00023157"/>
    </source>
</evidence>
<feature type="domain" description="Laminin EGF-like" evidence="7">
    <location>
        <begin position="89"/>
        <end position="136"/>
    </location>
</feature>
<dbReference type="Pfam" id="PF24973">
    <property type="entry name" value="EGF_LMN_ATRN"/>
    <property type="match status" value="1"/>
</dbReference>
<dbReference type="InterPro" id="IPR002049">
    <property type="entry name" value="LE_dom"/>
</dbReference>
<accession>A0A3Q4IH62</accession>
<keyword evidence="4" id="KW-0325">Glycoprotein</keyword>
<dbReference type="GO" id="GO:0009887">
    <property type="term" value="P:animal organ morphogenesis"/>
    <property type="evidence" value="ECO:0007669"/>
    <property type="project" value="TreeGrafter"/>
</dbReference>
<dbReference type="SMART" id="SM00180">
    <property type="entry name" value="EGF_Lam"/>
    <property type="match status" value="2"/>
</dbReference>
<dbReference type="PROSITE" id="PS01248">
    <property type="entry name" value="EGF_LAM_1"/>
    <property type="match status" value="1"/>
</dbReference>
<dbReference type="Proteomes" id="UP000261580">
    <property type="component" value="Unassembled WGS sequence"/>
</dbReference>
<reference evidence="8" key="2">
    <citation type="submission" date="2025-09" db="UniProtKB">
        <authorList>
            <consortium name="Ensembl"/>
        </authorList>
    </citation>
    <scope>IDENTIFICATION</scope>
</reference>
<dbReference type="GO" id="GO:0007411">
    <property type="term" value="P:axon guidance"/>
    <property type="evidence" value="ECO:0007669"/>
    <property type="project" value="TreeGrafter"/>
</dbReference>
<dbReference type="Pfam" id="PF00053">
    <property type="entry name" value="EGF_laminin"/>
    <property type="match status" value="1"/>
</dbReference>
<evidence type="ECO:0000256" key="2">
    <source>
        <dbReference type="ARBA" id="ARBA00022737"/>
    </source>
</evidence>
<dbReference type="PROSITE" id="PS50027">
    <property type="entry name" value="EGF_LAM_2"/>
    <property type="match status" value="1"/>
</dbReference>
<keyword evidence="3 6" id="KW-1015">Disulfide bond</keyword>
<proteinExistence type="predicted"/>
<dbReference type="InterPro" id="IPR056863">
    <property type="entry name" value="LMN_ATRN_NET-like_EGF"/>
</dbReference>
<reference evidence="8" key="1">
    <citation type="submission" date="2025-08" db="UniProtKB">
        <authorList>
            <consortium name="Ensembl"/>
        </authorList>
    </citation>
    <scope>IDENTIFICATION</scope>
</reference>
<evidence type="ECO:0000256" key="4">
    <source>
        <dbReference type="ARBA" id="ARBA00023180"/>
    </source>
</evidence>
<evidence type="ECO:0000256" key="5">
    <source>
        <dbReference type="ARBA" id="ARBA00023292"/>
    </source>
</evidence>
<dbReference type="Ensembl" id="ENSNBRT00000032883.1">
    <property type="protein sequence ID" value="ENSNBRP00000032072.1"/>
    <property type="gene ID" value="ENSNBRG00000024350.1"/>
</dbReference>
<keyword evidence="5 6" id="KW-0424">Laminin EGF-like domain</keyword>
<comment type="caution">
    <text evidence="6">Lacks conserved residue(s) required for the propagation of feature annotation.</text>
</comment>
<keyword evidence="2" id="KW-0677">Repeat</keyword>
<dbReference type="InterPro" id="IPR050440">
    <property type="entry name" value="Laminin/Netrin_ECM"/>
</dbReference>
<dbReference type="GO" id="GO:0009888">
    <property type="term" value="P:tissue development"/>
    <property type="evidence" value="ECO:0007669"/>
    <property type="project" value="TreeGrafter"/>
</dbReference>
<dbReference type="PANTHER" id="PTHR10574">
    <property type="entry name" value="NETRIN/LAMININ-RELATED"/>
    <property type="match status" value="1"/>
</dbReference>
<sequence>QTMIFIVCYFGAFKRFRCFLFRVFYCETLRLSACECNGKSGECYFDAELYRATGRGGHCRNCADNTDGPNCERCLDNYYRDPGASRCLCNCNPIGSTNGQCDIVTGQCECQPGVAGLRCERCETNFFGFSVSGCKREETR</sequence>
<dbReference type="OMA" id="LYPACNC"/>
<feature type="disulfide bond" evidence="6">
    <location>
        <begin position="89"/>
        <end position="101"/>
    </location>
</feature>
<keyword evidence="9" id="KW-1185">Reference proteome</keyword>
<dbReference type="CDD" id="cd00055">
    <property type="entry name" value="EGF_Lam"/>
    <property type="match status" value="1"/>
</dbReference>
<dbReference type="FunFam" id="2.10.25.10:FF:000188">
    <property type="entry name" value="Laminin subunit gamma 2"/>
    <property type="match status" value="1"/>
</dbReference>
<dbReference type="PRINTS" id="PR00011">
    <property type="entry name" value="EGFLAMININ"/>
</dbReference>
<evidence type="ECO:0000313" key="8">
    <source>
        <dbReference type="Ensembl" id="ENSNBRP00000032072.1"/>
    </source>
</evidence>
<dbReference type="AlphaFoldDB" id="A0A3Q4IH62"/>
<organism evidence="8 9">
    <name type="scientific">Neolamprologus brichardi</name>
    <name type="common">Fairy cichlid</name>
    <name type="synonym">Lamprologus brichardi</name>
    <dbReference type="NCBI Taxonomy" id="32507"/>
    <lineage>
        <taxon>Eukaryota</taxon>
        <taxon>Metazoa</taxon>
        <taxon>Chordata</taxon>
        <taxon>Craniata</taxon>
        <taxon>Vertebrata</taxon>
        <taxon>Euteleostomi</taxon>
        <taxon>Actinopterygii</taxon>
        <taxon>Neopterygii</taxon>
        <taxon>Teleostei</taxon>
        <taxon>Neoteleostei</taxon>
        <taxon>Acanthomorphata</taxon>
        <taxon>Ovalentaria</taxon>
        <taxon>Cichlomorphae</taxon>
        <taxon>Cichliformes</taxon>
        <taxon>Cichlidae</taxon>
        <taxon>African cichlids</taxon>
        <taxon>Pseudocrenilabrinae</taxon>
        <taxon>Lamprologini</taxon>
        <taxon>Neolamprologus</taxon>
    </lineage>
</organism>
<evidence type="ECO:0000256" key="6">
    <source>
        <dbReference type="PROSITE-ProRule" id="PRU00460"/>
    </source>
</evidence>
<protein>
    <recommendedName>
        <fullName evidence="7">Laminin EGF-like domain-containing protein</fullName>
    </recommendedName>
</protein>
<dbReference type="STRING" id="32507.ENSNBRP00000032072"/>
<evidence type="ECO:0000259" key="7">
    <source>
        <dbReference type="PROSITE" id="PS50027"/>
    </source>
</evidence>
<feature type="disulfide bond" evidence="6">
    <location>
        <begin position="91"/>
        <end position="108"/>
    </location>
</feature>
<dbReference type="Gene3D" id="2.10.25.10">
    <property type="entry name" value="Laminin"/>
    <property type="match status" value="2"/>
</dbReference>
<dbReference type="GeneTree" id="ENSGT00940000166185"/>
<dbReference type="GO" id="GO:0005604">
    <property type="term" value="C:basement membrane"/>
    <property type="evidence" value="ECO:0007669"/>
    <property type="project" value="TreeGrafter"/>
</dbReference>
<dbReference type="Bgee" id="ENSNBRG00000024350">
    <property type="expression patterns" value="Expressed in skeletal muscle tissue and 6 other cell types or tissues"/>
</dbReference>
<evidence type="ECO:0000313" key="9">
    <source>
        <dbReference type="Proteomes" id="UP000261580"/>
    </source>
</evidence>
<dbReference type="FunFam" id="2.10.25.10:FF:000067">
    <property type="entry name" value="Laminin subunit gamma 1"/>
    <property type="match status" value="1"/>
</dbReference>
<dbReference type="SUPFAM" id="SSF57196">
    <property type="entry name" value="EGF/Laminin"/>
    <property type="match status" value="2"/>
</dbReference>
<feature type="disulfide bond" evidence="6">
    <location>
        <begin position="110"/>
        <end position="119"/>
    </location>
</feature>
<name>A0A3Q4IH62_NEOBR</name>
<keyword evidence="1" id="KW-0732">Signal</keyword>
<evidence type="ECO:0000256" key="1">
    <source>
        <dbReference type="ARBA" id="ARBA00022729"/>
    </source>
</evidence>